<dbReference type="GO" id="GO:0005886">
    <property type="term" value="C:plasma membrane"/>
    <property type="evidence" value="ECO:0007669"/>
    <property type="project" value="UniProtKB-SubCell"/>
</dbReference>
<keyword evidence="6 8" id="KW-1133">Transmembrane helix</keyword>
<protein>
    <submittedName>
        <fullName evidence="10">Glycosyltransferase family 39 protein</fullName>
        <ecNumber evidence="10">2.4.-.-</ecNumber>
    </submittedName>
</protein>
<feature type="transmembrane region" description="Helical" evidence="8">
    <location>
        <begin position="275"/>
        <end position="294"/>
    </location>
</feature>
<comment type="subcellular location">
    <subcellularLocation>
        <location evidence="1">Cell membrane</location>
        <topology evidence="1">Multi-pass membrane protein</topology>
    </subcellularLocation>
</comment>
<keyword evidence="7 8" id="KW-0472">Membrane</keyword>
<dbReference type="Proteomes" id="UP001167864">
    <property type="component" value="Unassembled WGS sequence"/>
</dbReference>
<dbReference type="GO" id="GO:0016763">
    <property type="term" value="F:pentosyltransferase activity"/>
    <property type="evidence" value="ECO:0007669"/>
    <property type="project" value="TreeGrafter"/>
</dbReference>
<dbReference type="EMBL" id="JAUEHU010000009">
    <property type="protein sequence ID" value="MDN0087942.1"/>
    <property type="molecule type" value="Genomic_DNA"/>
</dbReference>
<evidence type="ECO:0000259" key="9">
    <source>
        <dbReference type="Pfam" id="PF13231"/>
    </source>
</evidence>
<dbReference type="EC" id="2.4.-.-" evidence="10"/>
<dbReference type="InterPro" id="IPR050297">
    <property type="entry name" value="LipidA_mod_glycosyltrf_83"/>
</dbReference>
<dbReference type="PANTHER" id="PTHR33908:SF11">
    <property type="entry name" value="MEMBRANE PROTEIN"/>
    <property type="match status" value="1"/>
</dbReference>
<evidence type="ECO:0000256" key="4">
    <source>
        <dbReference type="ARBA" id="ARBA00022679"/>
    </source>
</evidence>
<dbReference type="PANTHER" id="PTHR33908">
    <property type="entry name" value="MANNOSYLTRANSFERASE YKCB-RELATED"/>
    <property type="match status" value="1"/>
</dbReference>
<sequence>MTYGSDDNYKTGAILFILIYSVIWITVSSNLDPAVPYDAVESLNWANSLEFGSPKNPYIVGAMTAIGLLINPLINLALYWYISHFTVIAVGLWGIFLLSRRLFGNNKVAFFAMLSLNLSGVINFDIISYNDNYLLVMFWPYLFLFFVKSIYDNKAYWYALAVVCGLAAMSKYSTFAFFPFMLIYAFSTKKGRESCNSKEFYLSLLLFLLIITPNIFWLYQHDFAAFNWVDSQINAGLNSKVLVSALVVFYPIIIIILLLKTLKATLVAPDSDEKKAVLFVFTPPLILIFGYFLFNSGGRITEWLQPFTVLSPVIALCFLNVERVKSWRGINLSLLIVAAAVCLGYATVLYKDIRGAGSKFNYIQPLSAEINQIWRDKYQVPLRYVGGGYFSQWLTFYAPDRPLIAERWSNHEKPNLYTPNISEKEIVQAGGLFLSSLNSTCQDADFQHVLRAFPDLPISEMDDYVFVTRQGKEMKWCLAFVAPAEQSSQQTIHIDSAQGYTVEKSHR</sequence>
<evidence type="ECO:0000256" key="5">
    <source>
        <dbReference type="ARBA" id="ARBA00022692"/>
    </source>
</evidence>
<feature type="transmembrane region" description="Helical" evidence="8">
    <location>
        <begin position="133"/>
        <end position="151"/>
    </location>
</feature>
<evidence type="ECO:0000256" key="2">
    <source>
        <dbReference type="ARBA" id="ARBA00022475"/>
    </source>
</evidence>
<feature type="transmembrane region" description="Helical" evidence="8">
    <location>
        <begin position="239"/>
        <end position="259"/>
    </location>
</feature>
<evidence type="ECO:0000256" key="8">
    <source>
        <dbReference type="SAM" id="Phobius"/>
    </source>
</evidence>
<feature type="domain" description="Glycosyltransferase RgtA/B/C/D-like" evidence="9">
    <location>
        <begin position="84"/>
        <end position="217"/>
    </location>
</feature>
<feature type="transmembrane region" description="Helical" evidence="8">
    <location>
        <begin position="58"/>
        <end position="78"/>
    </location>
</feature>
<keyword evidence="2" id="KW-1003">Cell membrane</keyword>
<evidence type="ECO:0000256" key="1">
    <source>
        <dbReference type="ARBA" id="ARBA00004651"/>
    </source>
</evidence>
<dbReference type="RefSeq" id="WP_289817975.1">
    <property type="nucleotide sequence ID" value="NZ_JAUEHU010000009.1"/>
</dbReference>
<organism evidence="10 11">
    <name type="scientific">Yersinia nurmii</name>
    <dbReference type="NCBI Taxonomy" id="685706"/>
    <lineage>
        <taxon>Bacteria</taxon>
        <taxon>Pseudomonadati</taxon>
        <taxon>Pseudomonadota</taxon>
        <taxon>Gammaproteobacteria</taxon>
        <taxon>Enterobacterales</taxon>
        <taxon>Yersiniaceae</taxon>
        <taxon>Yersinia</taxon>
    </lineage>
</organism>
<proteinExistence type="predicted"/>
<keyword evidence="5 8" id="KW-0812">Transmembrane</keyword>
<dbReference type="AlphaFoldDB" id="A0AAW7K5R2"/>
<dbReference type="InterPro" id="IPR038731">
    <property type="entry name" value="RgtA/B/C-like"/>
</dbReference>
<name>A0AAW7K5R2_9GAMM</name>
<dbReference type="GO" id="GO:0009103">
    <property type="term" value="P:lipopolysaccharide biosynthetic process"/>
    <property type="evidence" value="ECO:0007669"/>
    <property type="project" value="UniProtKB-ARBA"/>
</dbReference>
<feature type="transmembrane region" description="Helical" evidence="8">
    <location>
        <begin position="300"/>
        <end position="319"/>
    </location>
</feature>
<feature type="transmembrane region" description="Helical" evidence="8">
    <location>
        <begin position="331"/>
        <end position="350"/>
    </location>
</feature>
<feature type="transmembrane region" description="Helical" evidence="8">
    <location>
        <begin position="199"/>
        <end position="219"/>
    </location>
</feature>
<keyword evidence="3 10" id="KW-0328">Glycosyltransferase</keyword>
<evidence type="ECO:0000313" key="11">
    <source>
        <dbReference type="Proteomes" id="UP001167864"/>
    </source>
</evidence>
<evidence type="ECO:0000256" key="7">
    <source>
        <dbReference type="ARBA" id="ARBA00023136"/>
    </source>
</evidence>
<reference evidence="10" key="1">
    <citation type="submission" date="2023-06" db="EMBL/GenBank/DDBJ databases">
        <authorList>
            <person name="Polev D.E."/>
            <person name="Saitova A.T."/>
            <person name="Bogumilchik E.A."/>
            <person name="Kokorina G.I."/>
            <person name="Voskresenskaia E.A."/>
        </authorList>
    </citation>
    <scope>NUCLEOTIDE SEQUENCE</scope>
    <source>
        <strain evidence="10">2145 StPb PI</strain>
    </source>
</reference>
<keyword evidence="4 10" id="KW-0808">Transferase</keyword>
<gene>
    <name evidence="10" type="ORF">QVN42_11185</name>
</gene>
<feature type="transmembrane region" description="Helical" evidence="8">
    <location>
        <begin position="157"/>
        <end position="187"/>
    </location>
</feature>
<comment type="caution">
    <text evidence="10">The sequence shown here is derived from an EMBL/GenBank/DDBJ whole genome shotgun (WGS) entry which is preliminary data.</text>
</comment>
<feature type="transmembrane region" description="Helical" evidence="8">
    <location>
        <begin position="109"/>
        <end position="126"/>
    </location>
</feature>
<dbReference type="Pfam" id="PF13231">
    <property type="entry name" value="PMT_2"/>
    <property type="match status" value="1"/>
</dbReference>
<feature type="transmembrane region" description="Helical" evidence="8">
    <location>
        <begin position="85"/>
        <end position="103"/>
    </location>
</feature>
<feature type="transmembrane region" description="Helical" evidence="8">
    <location>
        <begin position="12"/>
        <end position="31"/>
    </location>
</feature>
<evidence type="ECO:0000256" key="6">
    <source>
        <dbReference type="ARBA" id="ARBA00022989"/>
    </source>
</evidence>
<accession>A0AAW7K5R2</accession>
<evidence type="ECO:0000313" key="10">
    <source>
        <dbReference type="EMBL" id="MDN0087942.1"/>
    </source>
</evidence>
<evidence type="ECO:0000256" key="3">
    <source>
        <dbReference type="ARBA" id="ARBA00022676"/>
    </source>
</evidence>